<sequence length="65" mass="7247">MILNKSSMRVNATEIRGVNYVTFSFFEGEDLVFDHIGKLIENSFETADTDEITNGFSVDNAIAIV</sequence>
<dbReference type="AlphaFoldDB" id="A0A644Z487"/>
<name>A0A644Z487_9ZZZZ</name>
<protein>
    <submittedName>
        <fullName evidence="1">Uncharacterized protein</fullName>
    </submittedName>
</protein>
<gene>
    <name evidence="1" type="ORF">SDC9_82269</name>
</gene>
<dbReference type="EMBL" id="VSSQ01007358">
    <property type="protein sequence ID" value="MPM35676.1"/>
    <property type="molecule type" value="Genomic_DNA"/>
</dbReference>
<proteinExistence type="predicted"/>
<reference evidence="1" key="1">
    <citation type="submission" date="2019-08" db="EMBL/GenBank/DDBJ databases">
        <authorList>
            <person name="Kucharzyk K."/>
            <person name="Murdoch R.W."/>
            <person name="Higgins S."/>
            <person name="Loffler F."/>
        </authorList>
    </citation>
    <scope>NUCLEOTIDE SEQUENCE</scope>
</reference>
<organism evidence="1">
    <name type="scientific">bioreactor metagenome</name>
    <dbReference type="NCBI Taxonomy" id="1076179"/>
    <lineage>
        <taxon>unclassified sequences</taxon>
        <taxon>metagenomes</taxon>
        <taxon>ecological metagenomes</taxon>
    </lineage>
</organism>
<accession>A0A644Z487</accession>
<comment type="caution">
    <text evidence="1">The sequence shown here is derived from an EMBL/GenBank/DDBJ whole genome shotgun (WGS) entry which is preliminary data.</text>
</comment>
<evidence type="ECO:0000313" key="1">
    <source>
        <dbReference type="EMBL" id="MPM35676.1"/>
    </source>
</evidence>